<name>A0A550C004_9AGAR</name>
<keyword evidence="4" id="KW-1185">Reference proteome</keyword>
<protein>
    <submittedName>
        <fullName evidence="3">Uncharacterized protein</fullName>
    </submittedName>
</protein>
<evidence type="ECO:0000313" key="3">
    <source>
        <dbReference type="EMBL" id="TRM58132.1"/>
    </source>
</evidence>
<evidence type="ECO:0000313" key="4">
    <source>
        <dbReference type="Proteomes" id="UP000320762"/>
    </source>
</evidence>
<gene>
    <name evidence="3" type="ORF">BD626DRAFT_634212</name>
</gene>
<evidence type="ECO:0000256" key="2">
    <source>
        <dbReference type="SAM" id="MobiDB-lite"/>
    </source>
</evidence>
<proteinExistence type="predicted"/>
<dbReference type="AlphaFoldDB" id="A0A550C004"/>
<feature type="region of interest" description="Disordered" evidence="2">
    <location>
        <begin position="114"/>
        <end position="141"/>
    </location>
</feature>
<sequence length="286" mass="30985">MCLICDDNTCAVKQNLQSMILSTMTAPAVEEATQKELERIKELEIELRRIRQAIAHLHSRNYEVFYETSDQADQDEEADAHAPLAFGVPTWLARLAPLARLARPAALARPAPPRWLAHPLRSPTHPPRSLAHPPRSLARPPAALAHPLRSPTRCARSPAALAYPLAHPPSRLPPACSLTPSPTAYLTRPPVRGSLPTPYTWIPRRVWRVLGGCCLSVVAADLNSNTRNADGGGGCHSTAGGMIGVERARRNVGRRCGMAGGRRTLRCRGVRTDAVCEAGPGCAAWL</sequence>
<organism evidence="3 4">
    <name type="scientific">Schizophyllum amplum</name>
    <dbReference type="NCBI Taxonomy" id="97359"/>
    <lineage>
        <taxon>Eukaryota</taxon>
        <taxon>Fungi</taxon>
        <taxon>Dikarya</taxon>
        <taxon>Basidiomycota</taxon>
        <taxon>Agaricomycotina</taxon>
        <taxon>Agaricomycetes</taxon>
        <taxon>Agaricomycetidae</taxon>
        <taxon>Agaricales</taxon>
        <taxon>Schizophyllaceae</taxon>
        <taxon>Schizophyllum</taxon>
    </lineage>
</organism>
<comment type="caution">
    <text evidence="3">The sequence shown here is derived from an EMBL/GenBank/DDBJ whole genome shotgun (WGS) entry which is preliminary data.</text>
</comment>
<reference evidence="3 4" key="1">
    <citation type="journal article" date="2019" name="New Phytol.">
        <title>Comparative genomics reveals unique wood-decay strategies and fruiting body development in the Schizophyllaceae.</title>
        <authorList>
            <person name="Almasi E."/>
            <person name="Sahu N."/>
            <person name="Krizsan K."/>
            <person name="Balint B."/>
            <person name="Kovacs G.M."/>
            <person name="Kiss B."/>
            <person name="Cseklye J."/>
            <person name="Drula E."/>
            <person name="Henrissat B."/>
            <person name="Nagy I."/>
            <person name="Chovatia M."/>
            <person name="Adam C."/>
            <person name="LaButti K."/>
            <person name="Lipzen A."/>
            <person name="Riley R."/>
            <person name="Grigoriev I.V."/>
            <person name="Nagy L.G."/>
        </authorList>
    </citation>
    <scope>NUCLEOTIDE SEQUENCE [LARGE SCALE GENOMIC DNA]</scope>
    <source>
        <strain evidence="3 4">NL-1724</strain>
    </source>
</reference>
<dbReference type="Proteomes" id="UP000320762">
    <property type="component" value="Unassembled WGS sequence"/>
</dbReference>
<accession>A0A550C004</accession>
<evidence type="ECO:0000256" key="1">
    <source>
        <dbReference type="SAM" id="Coils"/>
    </source>
</evidence>
<feature type="coiled-coil region" evidence="1">
    <location>
        <begin position="33"/>
        <end position="60"/>
    </location>
</feature>
<feature type="compositionally biased region" description="Low complexity" evidence="2">
    <location>
        <begin position="130"/>
        <end position="141"/>
    </location>
</feature>
<keyword evidence="1" id="KW-0175">Coiled coil</keyword>
<dbReference type="EMBL" id="VDMD01000038">
    <property type="protein sequence ID" value="TRM58132.1"/>
    <property type="molecule type" value="Genomic_DNA"/>
</dbReference>